<dbReference type="OrthoDB" id="5072at2759"/>
<comment type="similarity">
    <text evidence="1 5">Belongs to the NOP53 family.</text>
</comment>
<proteinExistence type="inferred from homology"/>
<evidence type="ECO:0000256" key="5">
    <source>
        <dbReference type="PIRNR" id="PIRNR017302"/>
    </source>
</evidence>
<evidence type="ECO:0000256" key="1">
    <source>
        <dbReference type="ARBA" id="ARBA00008838"/>
    </source>
</evidence>
<feature type="region of interest" description="Disordered" evidence="6">
    <location>
        <begin position="216"/>
        <end position="354"/>
    </location>
</feature>
<feature type="compositionally biased region" description="Basic and acidic residues" evidence="6">
    <location>
        <begin position="155"/>
        <end position="168"/>
    </location>
</feature>
<dbReference type="GO" id="GO:0006364">
    <property type="term" value="P:rRNA processing"/>
    <property type="evidence" value="ECO:0007669"/>
    <property type="project" value="TreeGrafter"/>
</dbReference>
<protein>
    <recommendedName>
        <fullName evidence="2 5">Ribosome biogenesis protein NOP53</fullName>
    </recommendedName>
</protein>
<keyword evidence="4 5" id="KW-0539">Nucleus</keyword>
<gene>
    <name evidence="7" type="ORF">PDIGIT_LOCUS1922</name>
</gene>
<keyword evidence="3 5" id="KW-0690">Ribosome biogenesis</keyword>
<comment type="caution">
    <text evidence="7">The sequence shown here is derived from an EMBL/GenBank/DDBJ whole genome shotgun (WGS) entry which is preliminary data.</text>
</comment>
<dbReference type="InterPro" id="IPR011687">
    <property type="entry name" value="Nop53/GLTSCR2"/>
</dbReference>
<feature type="region of interest" description="Disordered" evidence="6">
    <location>
        <begin position="155"/>
        <end position="175"/>
    </location>
</feature>
<dbReference type="AlphaFoldDB" id="A0A9W4U2T8"/>
<feature type="region of interest" description="Disordered" evidence="6">
    <location>
        <begin position="94"/>
        <end position="114"/>
    </location>
</feature>
<dbReference type="Pfam" id="PF07767">
    <property type="entry name" value="Nop53"/>
    <property type="match status" value="1"/>
</dbReference>
<sequence length="433" mass="49547">MATAESAPAQYKQPSRKGKKAWRKNVDVTQIQSGLEEARDQIIDGGIIAEKTSDELFAVDTTGSTEIQAKYSKRHKPLKVDEILNKRSAVPAVSSRKRLSDFADEKKRKKTRVTNKDYDRLRAIAYGGDQVQKDVVETGVTADYDPWAVQETKKDPKFSFLEDKKPTREPSTLKQEPISLIKSGKAIPAVRKPEAGKSYNPNFNDWQAIIARESDKAVEAEKKRLQEAQEEAERMERALVESDSDSDANESAWESEWEGFSDGEDAESKKLKTKRPERKTPAQRNKIKRRKEAEGLAKHNAQMKAKEQQLQRIKELAKSVEEKEEARADIKRQLALLPNDPTTADDDDDAGDEELRKRRLGKHFVPEAPLEVVLPDELQDSLRRLKPEGNLLKDRMRSMMIRGKVEARKQHPYAKKRKVTLTEKWSYKDWKLD</sequence>
<dbReference type="Proteomes" id="UP001152607">
    <property type="component" value="Unassembled WGS sequence"/>
</dbReference>
<organism evidence="7 8">
    <name type="scientific">Periconia digitata</name>
    <dbReference type="NCBI Taxonomy" id="1303443"/>
    <lineage>
        <taxon>Eukaryota</taxon>
        <taxon>Fungi</taxon>
        <taxon>Dikarya</taxon>
        <taxon>Ascomycota</taxon>
        <taxon>Pezizomycotina</taxon>
        <taxon>Dothideomycetes</taxon>
        <taxon>Pleosporomycetidae</taxon>
        <taxon>Pleosporales</taxon>
        <taxon>Massarineae</taxon>
        <taxon>Periconiaceae</taxon>
        <taxon>Periconia</taxon>
    </lineage>
</organism>
<accession>A0A9W4U2T8</accession>
<feature type="compositionally biased region" description="Basic and acidic residues" evidence="6">
    <location>
        <begin position="216"/>
        <end position="240"/>
    </location>
</feature>
<evidence type="ECO:0000256" key="6">
    <source>
        <dbReference type="SAM" id="MobiDB-lite"/>
    </source>
</evidence>
<evidence type="ECO:0000256" key="3">
    <source>
        <dbReference type="ARBA" id="ARBA00022517"/>
    </source>
</evidence>
<reference evidence="7" key="1">
    <citation type="submission" date="2023-01" db="EMBL/GenBank/DDBJ databases">
        <authorList>
            <person name="Van Ghelder C."/>
            <person name="Rancurel C."/>
        </authorList>
    </citation>
    <scope>NUCLEOTIDE SEQUENCE</scope>
    <source>
        <strain evidence="7">CNCM I-4278</strain>
    </source>
</reference>
<feature type="compositionally biased region" description="Acidic residues" evidence="6">
    <location>
        <begin position="242"/>
        <end position="265"/>
    </location>
</feature>
<evidence type="ECO:0000313" key="7">
    <source>
        <dbReference type="EMBL" id="CAI6276117.1"/>
    </source>
</evidence>
<dbReference type="PANTHER" id="PTHR14211">
    <property type="entry name" value="GLIOMA SUPPRESSOR CANDIDATE REGION GENE 2"/>
    <property type="match status" value="1"/>
</dbReference>
<evidence type="ECO:0000256" key="4">
    <source>
        <dbReference type="ARBA" id="ARBA00023242"/>
    </source>
</evidence>
<dbReference type="EMBL" id="CAOQHR010000001">
    <property type="protein sequence ID" value="CAI6276117.1"/>
    <property type="molecule type" value="Genomic_DNA"/>
</dbReference>
<dbReference type="GO" id="GO:0008097">
    <property type="term" value="F:5S rRNA binding"/>
    <property type="evidence" value="ECO:0007669"/>
    <property type="project" value="TreeGrafter"/>
</dbReference>
<evidence type="ECO:0000313" key="8">
    <source>
        <dbReference type="Proteomes" id="UP001152607"/>
    </source>
</evidence>
<dbReference type="GO" id="GO:0000027">
    <property type="term" value="P:ribosomal large subunit assembly"/>
    <property type="evidence" value="ECO:0007669"/>
    <property type="project" value="UniProtKB-UniRule"/>
</dbReference>
<evidence type="ECO:0000256" key="2">
    <source>
        <dbReference type="ARBA" id="ARBA00018339"/>
    </source>
</evidence>
<dbReference type="PIRSF" id="PIRSF017302">
    <property type="entry name" value="Gltscr2"/>
    <property type="match status" value="1"/>
</dbReference>
<comment type="function">
    <text evidence="5">May play a role in ribosome biogenesis.</text>
</comment>
<dbReference type="GO" id="GO:0005730">
    <property type="term" value="C:nucleolus"/>
    <property type="evidence" value="ECO:0007669"/>
    <property type="project" value="UniProtKB-SubCell"/>
</dbReference>
<dbReference type="GO" id="GO:0005654">
    <property type="term" value="C:nucleoplasm"/>
    <property type="evidence" value="ECO:0007669"/>
    <property type="project" value="UniProtKB-SubCell"/>
</dbReference>
<feature type="compositionally biased region" description="Basic and acidic residues" evidence="6">
    <location>
        <begin position="304"/>
        <end position="332"/>
    </location>
</feature>
<name>A0A9W4U2T8_9PLEO</name>
<feature type="compositionally biased region" description="Acidic residues" evidence="6">
    <location>
        <begin position="343"/>
        <end position="352"/>
    </location>
</feature>
<feature type="compositionally biased region" description="Basic residues" evidence="6">
    <location>
        <begin position="14"/>
        <end position="23"/>
    </location>
</feature>
<keyword evidence="8" id="KW-1185">Reference proteome</keyword>
<dbReference type="PANTHER" id="PTHR14211:SF7">
    <property type="entry name" value="RIBOSOME BIOGENESIS PROTEIN NOP53"/>
    <property type="match status" value="1"/>
</dbReference>
<feature type="region of interest" description="Disordered" evidence="6">
    <location>
        <begin position="1"/>
        <end position="23"/>
    </location>
</feature>
<comment type="subcellular location">
    <subcellularLocation>
        <location evidence="5">Nucleus</location>
        <location evidence="5">Nucleolus</location>
    </subcellularLocation>
    <subcellularLocation>
        <location evidence="5">Nucleus</location>
        <location evidence="5">Nucleoplasm</location>
    </subcellularLocation>
</comment>